<dbReference type="PROSITE" id="PS51186">
    <property type="entry name" value="GNAT"/>
    <property type="match status" value="1"/>
</dbReference>
<accession>A0A423PFR1</accession>
<evidence type="ECO:0000259" key="1">
    <source>
        <dbReference type="PROSITE" id="PS51186"/>
    </source>
</evidence>
<feature type="domain" description="N-acetyltransferase" evidence="1">
    <location>
        <begin position="15"/>
        <end position="158"/>
    </location>
</feature>
<dbReference type="Pfam" id="PF00583">
    <property type="entry name" value="Acetyltransf_1"/>
    <property type="match status" value="1"/>
</dbReference>
<evidence type="ECO:0000313" key="3">
    <source>
        <dbReference type="Proteomes" id="UP000285310"/>
    </source>
</evidence>
<dbReference type="Proteomes" id="UP000285310">
    <property type="component" value="Unassembled WGS sequence"/>
</dbReference>
<dbReference type="InterPro" id="IPR000182">
    <property type="entry name" value="GNAT_dom"/>
</dbReference>
<name>A0A423PFR1_9GAMM</name>
<organism evidence="2 3">
    <name type="scientific">Salinisphaera japonica YTM-1</name>
    <dbReference type="NCBI Taxonomy" id="1209778"/>
    <lineage>
        <taxon>Bacteria</taxon>
        <taxon>Pseudomonadati</taxon>
        <taxon>Pseudomonadota</taxon>
        <taxon>Gammaproteobacteria</taxon>
        <taxon>Salinisphaerales</taxon>
        <taxon>Salinisphaeraceae</taxon>
        <taxon>Salinisphaera</taxon>
    </lineage>
</organism>
<sequence length="161" mass="17674">MSMDQQNMAATRAPVTLVPVTKANWQHVIALRVADAQAENLASNLYSLAEAYVEPACRPRAIVAGQTVMGFVMYEYLAWCDTYNIPRYMIDHRWQGRGYGRAGLSALIAEVEAADPAAALTISLLPTNDGARRLYAGLGFIETGDVHHGEIIMRRVPATPR</sequence>
<proteinExistence type="predicted"/>
<reference evidence="2 3" key="1">
    <citation type="submission" date="2013-10" db="EMBL/GenBank/DDBJ databases">
        <title>Salinisphaera japonica YTM-1 Genome Sequencing.</title>
        <authorList>
            <person name="Lai Q."/>
            <person name="Li C."/>
            <person name="Shao Z."/>
        </authorList>
    </citation>
    <scope>NUCLEOTIDE SEQUENCE [LARGE SCALE GENOMIC DNA]</scope>
    <source>
        <strain evidence="2 3">YTM-1</strain>
    </source>
</reference>
<dbReference type="Gene3D" id="3.40.630.30">
    <property type="match status" value="1"/>
</dbReference>
<keyword evidence="3" id="KW-1185">Reference proteome</keyword>
<evidence type="ECO:0000313" key="2">
    <source>
        <dbReference type="EMBL" id="ROO24373.1"/>
    </source>
</evidence>
<dbReference type="GO" id="GO:0016747">
    <property type="term" value="F:acyltransferase activity, transferring groups other than amino-acyl groups"/>
    <property type="evidence" value="ECO:0007669"/>
    <property type="project" value="InterPro"/>
</dbReference>
<dbReference type="InParanoid" id="A0A423PFR1"/>
<dbReference type="InterPro" id="IPR016181">
    <property type="entry name" value="Acyl_CoA_acyltransferase"/>
</dbReference>
<protein>
    <submittedName>
        <fullName evidence="2">GCN5 family N-acetyltransferase</fullName>
    </submittedName>
</protein>
<dbReference type="AlphaFoldDB" id="A0A423PFR1"/>
<dbReference type="EMBL" id="AYKG01000067">
    <property type="protein sequence ID" value="ROO24373.1"/>
    <property type="molecule type" value="Genomic_DNA"/>
</dbReference>
<comment type="caution">
    <text evidence="2">The sequence shown here is derived from an EMBL/GenBank/DDBJ whole genome shotgun (WGS) entry which is preliminary data.</text>
</comment>
<dbReference type="SUPFAM" id="SSF55729">
    <property type="entry name" value="Acyl-CoA N-acyltransferases (Nat)"/>
    <property type="match status" value="1"/>
</dbReference>
<keyword evidence="2" id="KW-0808">Transferase</keyword>
<gene>
    <name evidence="2" type="ORF">SAJA_14275</name>
</gene>